<evidence type="ECO:0000256" key="3">
    <source>
        <dbReference type="ARBA" id="ARBA00022679"/>
    </source>
</evidence>
<comment type="similarity">
    <text evidence="1 7">Belongs to the Lgt family.</text>
</comment>
<evidence type="ECO:0000256" key="7">
    <source>
        <dbReference type="HAMAP-Rule" id="MF_01147"/>
    </source>
</evidence>
<keyword evidence="4 7" id="KW-0812">Transmembrane</keyword>
<dbReference type="PANTHER" id="PTHR30589:SF0">
    <property type="entry name" value="PHOSPHATIDYLGLYCEROL--PROLIPOPROTEIN DIACYLGLYCERYL TRANSFERASE"/>
    <property type="match status" value="1"/>
</dbReference>
<comment type="caution">
    <text evidence="8">The sequence shown here is derived from an EMBL/GenBank/DDBJ whole genome shotgun (WGS) entry which is preliminary data.</text>
</comment>
<feature type="transmembrane region" description="Helical" evidence="7">
    <location>
        <begin position="111"/>
        <end position="137"/>
    </location>
</feature>
<feature type="transmembrane region" description="Helical" evidence="7">
    <location>
        <begin position="193"/>
        <end position="210"/>
    </location>
</feature>
<reference evidence="8" key="1">
    <citation type="journal article" date="2021" name="PeerJ">
        <title>Extensive microbial diversity within the chicken gut microbiome revealed by metagenomics and culture.</title>
        <authorList>
            <person name="Gilroy R."/>
            <person name="Ravi A."/>
            <person name="Getino M."/>
            <person name="Pursley I."/>
            <person name="Horton D.L."/>
            <person name="Alikhan N.F."/>
            <person name="Baker D."/>
            <person name="Gharbi K."/>
            <person name="Hall N."/>
            <person name="Watson M."/>
            <person name="Adriaenssens E.M."/>
            <person name="Foster-Nyarko E."/>
            <person name="Jarju S."/>
            <person name="Secka A."/>
            <person name="Antonio M."/>
            <person name="Oren A."/>
            <person name="Chaudhuri R.R."/>
            <person name="La Ragione R."/>
            <person name="Hildebrand F."/>
            <person name="Pallen M.J."/>
        </authorList>
    </citation>
    <scope>NUCLEOTIDE SEQUENCE</scope>
    <source>
        <strain evidence="8">CHK179-7159</strain>
    </source>
</reference>
<feature type="transmembrane region" description="Helical" evidence="7">
    <location>
        <begin position="13"/>
        <end position="33"/>
    </location>
</feature>
<dbReference type="InterPro" id="IPR001640">
    <property type="entry name" value="Lgt"/>
</dbReference>
<comment type="subcellular location">
    <subcellularLocation>
        <location evidence="7">Cell membrane</location>
        <topology evidence="7">Multi-pass membrane protein</topology>
    </subcellularLocation>
</comment>
<comment type="pathway">
    <text evidence="7">Protein modification; lipoprotein biosynthesis (diacylglyceryl transfer).</text>
</comment>
<keyword evidence="2 7" id="KW-1003">Cell membrane</keyword>
<evidence type="ECO:0000313" key="8">
    <source>
        <dbReference type="EMBL" id="HJA91989.1"/>
    </source>
</evidence>
<protein>
    <recommendedName>
        <fullName evidence="7">Phosphatidylglycerol--prolipoprotein diacylglyceryl transferase</fullName>
        <ecNumber evidence="7">2.5.1.145</ecNumber>
    </recommendedName>
</protein>
<keyword evidence="8" id="KW-0328">Glycosyltransferase</keyword>
<dbReference type="AlphaFoldDB" id="A0A9D2I513"/>
<dbReference type="NCBIfam" id="TIGR00544">
    <property type="entry name" value="lgt"/>
    <property type="match status" value="1"/>
</dbReference>
<evidence type="ECO:0000313" key="9">
    <source>
        <dbReference type="Proteomes" id="UP000886858"/>
    </source>
</evidence>
<evidence type="ECO:0000256" key="6">
    <source>
        <dbReference type="ARBA" id="ARBA00023136"/>
    </source>
</evidence>
<dbReference type="HAMAP" id="MF_01147">
    <property type="entry name" value="Lgt"/>
    <property type="match status" value="1"/>
</dbReference>
<dbReference type="Proteomes" id="UP000886858">
    <property type="component" value="Unassembled WGS sequence"/>
</dbReference>
<feature type="transmembrane region" description="Helical" evidence="7">
    <location>
        <begin position="230"/>
        <end position="250"/>
    </location>
</feature>
<feature type="transmembrane region" description="Helical" evidence="7">
    <location>
        <begin position="45"/>
        <end position="64"/>
    </location>
</feature>
<feature type="binding site" evidence="7">
    <location>
        <position position="130"/>
    </location>
    <ligand>
        <name>a 1,2-diacyl-sn-glycero-3-phospho-(1'-sn-glycerol)</name>
        <dbReference type="ChEBI" id="CHEBI:64716"/>
    </ligand>
</feature>
<organism evidence="8 9">
    <name type="scientific">Candidatus Eisenbergiella merdipullorum</name>
    <dbReference type="NCBI Taxonomy" id="2838553"/>
    <lineage>
        <taxon>Bacteria</taxon>
        <taxon>Bacillati</taxon>
        <taxon>Bacillota</taxon>
        <taxon>Clostridia</taxon>
        <taxon>Lachnospirales</taxon>
        <taxon>Lachnospiraceae</taxon>
        <taxon>Eisenbergiella</taxon>
    </lineage>
</organism>
<keyword evidence="5 7" id="KW-1133">Transmembrane helix</keyword>
<dbReference type="EC" id="2.5.1.145" evidence="7"/>
<feature type="transmembrane region" description="Helical" evidence="7">
    <location>
        <begin position="84"/>
        <end position="104"/>
    </location>
</feature>
<dbReference type="GO" id="GO:0005886">
    <property type="term" value="C:plasma membrane"/>
    <property type="evidence" value="ECO:0007669"/>
    <property type="project" value="UniProtKB-SubCell"/>
</dbReference>
<evidence type="ECO:0000256" key="4">
    <source>
        <dbReference type="ARBA" id="ARBA00022692"/>
    </source>
</evidence>
<feature type="transmembrane region" description="Helical" evidence="7">
    <location>
        <begin position="169"/>
        <end position="186"/>
    </location>
</feature>
<dbReference type="PANTHER" id="PTHR30589">
    <property type="entry name" value="PROLIPOPROTEIN DIACYLGLYCERYL TRANSFERASE"/>
    <property type="match status" value="1"/>
</dbReference>
<comment type="catalytic activity">
    <reaction evidence="7">
        <text>L-cysteinyl-[prolipoprotein] + a 1,2-diacyl-sn-glycero-3-phospho-(1'-sn-glycerol) = an S-1,2-diacyl-sn-glyceryl-L-cysteinyl-[prolipoprotein] + sn-glycerol 1-phosphate + H(+)</text>
        <dbReference type="Rhea" id="RHEA:56712"/>
        <dbReference type="Rhea" id="RHEA-COMP:14679"/>
        <dbReference type="Rhea" id="RHEA-COMP:14680"/>
        <dbReference type="ChEBI" id="CHEBI:15378"/>
        <dbReference type="ChEBI" id="CHEBI:29950"/>
        <dbReference type="ChEBI" id="CHEBI:57685"/>
        <dbReference type="ChEBI" id="CHEBI:64716"/>
        <dbReference type="ChEBI" id="CHEBI:140658"/>
        <dbReference type="EC" id="2.5.1.145"/>
    </reaction>
</comment>
<keyword evidence="6 7" id="KW-0472">Membrane</keyword>
<dbReference type="Pfam" id="PF01790">
    <property type="entry name" value="LGT"/>
    <property type="match status" value="1"/>
</dbReference>
<name>A0A9D2I513_9FIRM</name>
<evidence type="ECO:0000256" key="2">
    <source>
        <dbReference type="ARBA" id="ARBA00022475"/>
    </source>
</evidence>
<accession>A0A9D2I513</accession>
<dbReference type="NCBIfam" id="NF000778">
    <property type="entry name" value="PRK00052.3-4"/>
    <property type="match status" value="1"/>
</dbReference>
<keyword evidence="3 7" id="KW-0808">Transferase</keyword>
<gene>
    <name evidence="7" type="primary">lgt</name>
    <name evidence="8" type="ORF">H9717_02525</name>
</gene>
<dbReference type="GO" id="GO:0008961">
    <property type="term" value="F:phosphatidylglycerol-prolipoprotein diacylglyceryl transferase activity"/>
    <property type="evidence" value="ECO:0007669"/>
    <property type="project" value="UniProtKB-UniRule"/>
</dbReference>
<comment type="function">
    <text evidence="7">Catalyzes the transfer of the diacylglyceryl group from phosphatidylglycerol to the sulfhydryl group of the N-terminal cysteine of a prolipoprotein, the first step in the formation of mature lipoproteins.</text>
</comment>
<dbReference type="GO" id="GO:0042158">
    <property type="term" value="P:lipoprotein biosynthetic process"/>
    <property type="evidence" value="ECO:0007669"/>
    <property type="project" value="UniProtKB-UniRule"/>
</dbReference>
<evidence type="ECO:0000256" key="1">
    <source>
        <dbReference type="ARBA" id="ARBA00007150"/>
    </source>
</evidence>
<proteinExistence type="inferred from homology"/>
<reference evidence="8" key="2">
    <citation type="submission" date="2021-04" db="EMBL/GenBank/DDBJ databases">
        <authorList>
            <person name="Gilroy R."/>
        </authorList>
    </citation>
    <scope>NUCLEOTIDE SEQUENCE</scope>
    <source>
        <strain evidence="8">CHK179-7159</strain>
    </source>
</reference>
<dbReference type="EMBL" id="DWYY01000033">
    <property type="protein sequence ID" value="HJA91989.1"/>
    <property type="molecule type" value="Genomic_DNA"/>
</dbReference>
<evidence type="ECO:0000256" key="5">
    <source>
        <dbReference type="ARBA" id="ARBA00022989"/>
    </source>
</evidence>
<sequence length="278" mass="30228">MKNELLTIGPITIHGYGLMVGIGVIAAYMAAEYRARKLKLDAEQVFSLLIWCLVFGALGSKLLYCLTVLDEIVKDPSYLLHSLANGWVVYGGLIGGVLGGWLFCRRKKLNFLSYFDLALPSVALAQGFGRIGCFLAGCCYGRPTDSPIGITFTDSAYAPNGVSLIPTQLISSGLDFLHFFVLLFIARHKKAEGQVGGFYLIFYSIGRFILEYFRGDMERGSVGELSTSQFIAIFTLIAGIVIVIGSQYMASRGVRVFLVGPKGTSLAPEEKEDGQASD</sequence>